<keyword evidence="1 5" id="KW-0436">Ligase</keyword>
<accession>A0ABP7IDF6</accession>
<dbReference type="Proteomes" id="UP001500888">
    <property type="component" value="Unassembled WGS sequence"/>
</dbReference>
<evidence type="ECO:0000313" key="8">
    <source>
        <dbReference type="Proteomes" id="UP001500888"/>
    </source>
</evidence>
<dbReference type="HAMAP" id="MF_01609">
    <property type="entry name" value="Glu_cys_ligase_2"/>
    <property type="match status" value="1"/>
</dbReference>
<protein>
    <recommendedName>
        <fullName evidence="5">Putative glutamate--cysteine ligase 2</fullName>
        <ecNumber evidence="5">6.3.2.2</ecNumber>
    </recommendedName>
    <alternativeName>
        <fullName evidence="5">Gamma-glutamylcysteine synthetase 2</fullName>
        <shortName evidence="5">GCS 2</shortName>
        <shortName evidence="5">Gamma-GCS 2</shortName>
    </alternativeName>
</protein>
<evidence type="ECO:0000256" key="1">
    <source>
        <dbReference type="ARBA" id="ARBA00022598"/>
    </source>
</evidence>
<comment type="caution">
    <text evidence="7">The sequence shown here is derived from an EMBL/GenBank/DDBJ whole genome shotgun (WGS) entry which is preliminary data.</text>
</comment>
<feature type="region of interest" description="Disordered" evidence="6">
    <location>
        <begin position="1"/>
        <end position="33"/>
    </location>
</feature>
<evidence type="ECO:0000256" key="5">
    <source>
        <dbReference type="HAMAP-Rule" id="MF_01609"/>
    </source>
</evidence>
<feature type="compositionally biased region" description="Polar residues" evidence="6">
    <location>
        <begin position="1"/>
        <end position="12"/>
    </location>
</feature>
<evidence type="ECO:0000256" key="2">
    <source>
        <dbReference type="ARBA" id="ARBA00022741"/>
    </source>
</evidence>
<sequence>MAGTTDRSQGRVSHQAVAPMTGSPASRRGHPRLTVGMEEEFVLIDPRTGRARPTAEQVLRRIPGPLATQVVPELTRFQIETNTPVRTDLRRLAADLLELRTVTSAAAASVGAGLAACGTCLAGVAGMPPLTSSPRYLHMYQHFRALLHGQAACGCHVHIGIADREEAIQVSNHVRPWLPLLLALTVNSPIADGMDTGYASWRAILWARWPSAGPPPLFSSAEHYEALVDSLYATGAILDRAMVYWLVRPSDHLPTLEFRTADTCATVEEAIMLAALIRALASTALADVRRGVAAPQVHQTPLCAAYWRAARDGMEGDCVDLLSGRRMPTWHLVRQLLAKVCHSLEDSGDLALVTAVLHRLRCGGSGAARQRAAYNRRRRLADVADLLLRQTLAIPNFPDRPYVPRG</sequence>
<dbReference type="InterPro" id="IPR011793">
    <property type="entry name" value="YbdK"/>
</dbReference>
<keyword evidence="2 5" id="KW-0547">Nucleotide-binding</keyword>
<comment type="catalytic activity">
    <reaction evidence="4 5">
        <text>L-cysteine + L-glutamate + ATP = gamma-L-glutamyl-L-cysteine + ADP + phosphate + H(+)</text>
        <dbReference type="Rhea" id="RHEA:13285"/>
        <dbReference type="ChEBI" id="CHEBI:15378"/>
        <dbReference type="ChEBI" id="CHEBI:29985"/>
        <dbReference type="ChEBI" id="CHEBI:30616"/>
        <dbReference type="ChEBI" id="CHEBI:35235"/>
        <dbReference type="ChEBI" id="CHEBI:43474"/>
        <dbReference type="ChEBI" id="CHEBI:58173"/>
        <dbReference type="ChEBI" id="CHEBI:456216"/>
        <dbReference type="EC" id="6.3.2.2"/>
    </reaction>
</comment>
<dbReference type="EMBL" id="BAAAZR010000009">
    <property type="protein sequence ID" value="GAA3815714.1"/>
    <property type="molecule type" value="Genomic_DNA"/>
</dbReference>
<comment type="similarity">
    <text evidence="5">Belongs to the glutamate--cysteine ligase type 2 family. YbdK subfamily.</text>
</comment>
<dbReference type="NCBIfam" id="NF010041">
    <property type="entry name" value="PRK13517.1-1"/>
    <property type="match status" value="1"/>
</dbReference>
<evidence type="ECO:0000313" key="7">
    <source>
        <dbReference type="EMBL" id="GAA3815714.1"/>
    </source>
</evidence>
<dbReference type="InterPro" id="IPR014746">
    <property type="entry name" value="Gln_synth/guanido_kin_cat_dom"/>
</dbReference>
<dbReference type="Gene3D" id="3.30.590.20">
    <property type="match status" value="1"/>
</dbReference>
<dbReference type="PANTHER" id="PTHR36510:SF1">
    <property type="entry name" value="GLUTAMATE--CYSTEINE LIGASE 2-RELATED"/>
    <property type="match status" value="1"/>
</dbReference>
<dbReference type="InterPro" id="IPR006336">
    <property type="entry name" value="GCS2"/>
</dbReference>
<organism evidence="7 8">
    <name type="scientific">Sphaerisporangium flaviroseum</name>
    <dbReference type="NCBI Taxonomy" id="509199"/>
    <lineage>
        <taxon>Bacteria</taxon>
        <taxon>Bacillati</taxon>
        <taxon>Actinomycetota</taxon>
        <taxon>Actinomycetes</taxon>
        <taxon>Streptosporangiales</taxon>
        <taxon>Streptosporangiaceae</taxon>
        <taxon>Sphaerisporangium</taxon>
    </lineage>
</organism>
<comment type="function">
    <text evidence="5">ATP-dependent carboxylate-amine ligase which exhibits weak glutamate--cysteine ligase activity.</text>
</comment>
<dbReference type="SUPFAM" id="SSF55931">
    <property type="entry name" value="Glutamine synthetase/guanido kinase"/>
    <property type="match status" value="1"/>
</dbReference>
<proteinExistence type="inferred from homology"/>
<reference evidence="8" key="1">
    <citation type="journal article" date="2019" name="Int. J. Syst. Evol. Microbiol.">
        <title>The Global Catalogue of Microorganisms (GCM) 10K type strain sequencing project: providing services to taxonomists for standard genome sequencing and annotation.</title>
        <authorList>
            <consortium name="The Broad Institute Genomics Platform"/>
            <consortium name="The Broad Institute Genome Sequencing Center for Infectious Disease"/>
            <person name="Wu L."/>
            <person name="Ma J."/>
        </authorList>
    </citation>
    <scope>NUCLEOTIDE SEQUENCE [LARGE SCALE GENOMIC DNA]</scope>
    <source>
        <strain evidence="8">JCM 16908</strain>
    </source>
</reference>
<dbReference type="PANTHER" id="PTHR36510">
    <property type="entry name" value="GLUTAMATE--CYSTEINE LIGASE 2-RELATED"/>
    <property type="match status" value="1"/>
</dbReference>
<dbReference type="InterPro" id="IPR050141">
    <property type="entry name" value="GCL_type2/YbdK_subfam"/>
</dbReference>
<dbReference type="EC" id="6.3.2.2" evidence="5"/>
<dbReference type="NCBIfam" id="TIGR02050">
    <property type="entry name" value="gshA_cyan_rel"/>
    <property type="match status" value="1"/>
</dbReference>
<evidence type="ECO:0000256" key="3">
    <source>
        <dbReference type="ARBA" id="ARBA00022840"/>
    </source>
</evidence>
<keyword evidence="3 5" id="KW-0067">ATP-binding</keyword>
<keyword evidence="8" id="KW-1185">Reference proteome</keyword>
<evidence type="ECO:0000256" key="4">
    <source>
        <dbReference type="ARBA" id="ARBA00048819"/>
    </source>
</evidence>
<dbReference type="Pfam" id="PF04107">
    <property type="entry name" value="GCS2"/>
    <property type="match status" value="1"/>
</dbReference>
<name>A0ABP7IDF6_9ACTN</name>
<gene>
    <name evidence="7" type="ORF">GCM10022226_40600</name>
</gene>
<dbReference type="GO" id="GO:0016874">
    <property type="term" value="F:ligase activity"/>
    <property type="evidence" value="ECO:0007669"/>
    <property type="project" value="UniProtKB-KW"/>
</dbReference>
<evidence type="ECO:0000256" key="6">
    <source>
        <dbReference type="SAM" id="MobiDB-lite"/>
    </source>
</evidence>